<dbReference type="OMA" id="WECESIM"/>
<dbReference type="OrthoDB" id="4485367at2759"/>
<protein>
    <submittedName>
        <fullName evidence="2">Uncharacterized protein</fullName>
    </submittedName>
</protein>
<name>A0A1L9V1U0_ASPBC</name>
<evidence type="ECO:0000313" key="2">
    <source>
        <dbReference type="EMBL" id="OJJ77923.1"/>
    </source>
</evidence>
<dbReference type="Proteomes" id="UP000184499">
    <property type="component" value="Unassembled WGS sequence"/>
</dbReference>
<gene>
    <name evidence="2" type="ORF">ASPBRDRAFT_37156</name>
</gene>
<feature type="chain" id="PRO_5012566957" evidence="1">
    <location>
        <begin position="20"/>
        <end position="115"/>
    </location>
</feature>
<dbReference type="GeneID" id="93576156"/>
<organism evidence="2 3">
    <name type="scientific">Aspergillus brasiliensis (strain CBS 101740 / IMI 381727 / IBT 21946)</name>
    <dbReference type="NCBI Taxonomy" id="767769"/>
    <lineage>
        <taxon>Eukaryota</taxon>
        <taxon>Fungi</taxon>
        <taxon>Dikarya</taxon>
        <taxon>Ascomycota</taxon>
        <taxon>Pezizomycotina</taxon>
        <taxon>Eurotiomycetes</taxon>
        <taxon>Eurotiomycetidae</taxon>
        <taxon>Eurotiales</taxon>
        <taxon>Aspergillaceae</taxon>
        <taxon>Aspergillus</taxon>
        <taxon>Aspergillus subgen. Circumdati</taxon>
    </lineage>
</organism>
<keyword evidence="1" id="KW-0732">Signal</keyword>
<keyword evidence="3" id="KW-1185">Reference proteome</keyword>
<proteinExistence type="predicted"/>
<reference evidence="3" key="1">
    <citation type="journal article" date="2017" name="Genome Biol.">
        <title>Comparative genomics reveals high biological diversity and specific adaptations in the industrially and medically important fungal genus Aspergillus.</title>
        <authorList>
            <person name="de Vries R.P."/>
            <person name="Riley R."/>
            <person name="Wiebenga A."/>
            <person name="Aguilar-Osorio G."/>
            <person name="Amillis S."/>
            <person name="Uchima C.A."/>
            <person name="Anderluh G."/>
            <person name="Asadollahi M."/>
            <person name="Askin M."/>
            <person name="Barry K."/>
            <person name="Battaglia E."/>
            <person name="Bayram O."/>
            <person name="Benocci T."/>
            <person name="Braus-Stromeyer S.A."/>
            <person name="Caldana C."/>
            <person name="Canovas D."/>
            <person name="Cerqueira G.C."/>
            <person name="Chen F."/>
            <person name="Chen W."/>
            <person name="Choi C."/>
            <person name="Clum A."/>
            <person name="Dos Santos R.A."/>
            <person name="Damasio A.R."/>
            <person name="Diallinas G."/>
            <person name="Emri T."/>
            <person name="Fekete E."/>
            <person name="Flipphi M."/>
            <person name="Freyberg S."/>
            <person name="Gallo A."/>
            <person name="Gournas C."/>
            <person name="Habgood R."/>
            <person name="Hainaut M."/>
            <person name="Harispe M.L."/>
            <person name="Henrissat B."/>
            <person name="Hilden K.S."/>
            <person name="Hope R."/>
            <person name="Hossain A."/>
            <person name="Karabika E."/>
            <person name="Karaffa L."/>
            <person name="Karanyi Z."/>
            <person name="Krasevec N."/>
            <person name="Kuo A."/>
            <person name="Kusch H."/>
            <person name="LaButti K."/>
            <person name="Lagendijk E.L."/>
            <person name="Lapidus A."/>
            <person name="Levasseur A."/>
            <person name="Lindquist E."/>
            <person name="Lipzen A."/>
            <person name="Logrieco A.F."/>
            <person name="MacCabe A."/>
            <person name="Maekelae M.R."/>
            <person name="Malavazi I."/>
            <person name="Melin P."/>
            <person name="Meyer V."/>
            <person name="Mielnichuk N."/>
            <person name="Miskei M."/>
            <person name="Molnar A.P."/>
            <person name="Mule G."/>
            <person name="Ngan C.Y."/>
            <person name="Orejas M."/>
            <person name="Orosz E."/>
            <person name="Ouedraogo J.P."/>
            <person name="Overkamp K.M."/>
            <person name="Park H.-S."/>
            <person name="Perrone G."/>
            <person name="Piumi F."/>
            <person name="Punt P.J."/>
            <person name="Ram A.F."/>
            <person name="Ramon A."/>
            <person name="Rauscher S."/>
            <person name="Record E."/>
            <person name="Riano-Pachon D.M."/>
            <person name="Robert V."/>
            <person name="Roehrig J."/>
            <person name="Ruller R."/>
            <person name="Salamov A."/>
            <person name="Salih N.S."/>
            <person name="Samson R.A."/>
            <person name="Sandor E."/>
            <person name="Sanguinetti M."/>
            <person name="Schuetze T."/>
            <person name="Sepcic K."/>
            <person name="Shelest E."/>
            <person name="Sherlock G."/>
            <person name="Sophianopoulou V."/>
            <person name="Squina F.M."/>
            <person name="Sun H."/>
            <person name="Susca A."/>
            <person name="Todd R.B."/>
            <person name="Tsang A."/>
            <person name="Unkles S.E."/>
            <person name="van de Wiele N."/>
            <person name="van Rossen-Uffink D."/>
            <person name="Oliveira J.V."/>
            <person name="Vesth T.C."/>
            <person name="Visser J."/>
            <person name="Yu J.-H."/>
            <person name="Zhou M."/>
            <person name="Andersen M.R."/>
            <person name="Archer D.B."/>
            <person name="Baker S.E."/>
            <person name="Benoit I."/>
            <person name="Brakhage A.A."/>
            <person name="Braus G.H."/>
            <person name="Fischer R."/>
            <person name="Frisvad J.C."/>
            <person name="Goldman G.H."/>
            <person name="Houbraken J."/>
            <person name="Oakley B."/>
            <person name="Pocsi I."/>
            <person name="Scazzocchio C."/>
            <person name="Seiboth B."/>
            <person name="vanKuyk P.A."/>
            <person name="Wortman J."/>
            <person name="Dyer P.S."/>
            <person name="Grigoriev I.V."/>
        </authorList>
    </citation>
    <scope>NUCLEOTIDE SEQUENCE [LARGE SCALE GENOMIC DNA]</scope>
    <source>
        <strain evidence="3">CBS 101740 / IMI 381727 / IBT 21946</strain>
    </source>
</reference>
<sequence length="115" mass="12259">MVGIASALVPLIALPFAMAQTPQVTIYRDIYYQGESVDIPADGGCHDLAGYQPNLERQVSSIQIPLGFQCILYPIICLGGVIDVDGVTVDAPGTNSLYNYQFNDATVSIACYPAS</sequence>
<dbReference type="VEuPathDB" id="FungiDB:ASPBRDRAFT_37156"/>
<evidence type="ECO:0000256" key="1">
    <source>
        <dbReference type="SAM" id="SignalP"/>
    </source>
</evidence>
<dbReference type="RefSeq" id="XP_067485170.1">
    <property type="nucleotide sequence ID" value="XM_067623668.1"/>
</dbReference>
<feature type="signal peptide" evidence="1">
    <location>
        <begin position="1"/>
        <end position="19"/>
    </location>
</feature>
<dbReference type="EMBL" id="KV878679">
    <property type="protein sequence ID" value="OJJ77923.1"/>
    <property type="molecule type" value="Genomic_DNA"/>
</dbReference>
<dbReference type="Gene3D" id="2.60.20.10">
    <property type="entry name" value="Crystallins"/>
    <property type="match status" value="1"/>
</dbReference>
<dbReference type="AlphaFoldDB" id="A0A1L9V1U0"/>
<evidence type="ECO:0000313" key="3">
    <source>
        <dbReference type="Proteomes" id="UP000184499"/>
    </source>
</evidence>
<accession>A0A1L9V1U0</accession>